<dbReference type="SUPFAM" id="SSF46626">
    <property type="entry name" value="Cytochrome c"/>
    <property type="match status" value="1"/>
</dbReference>
<evidence type="ECO:0000256" key="3">
    <source>
        <dbReference type="ARBA" id="ARBA00022723"/>
    </source>
</evidence>
<dbReference type="Gene3D" id="2.120.10.30">
    <property type="entry name" value="TolB, C-terminal domain"/>
    <property type="match status" value="1"/>
</dbReference>
<dbReference type="KEGG" id="smiz:4412673_01574"/>
<gene>
    <name evidence="9" type="ORF">SAMEA4412673_01574</name>
</gene>
<evidence type="ECO:0000256" key="5">
    <source>
        <dbReference type="ARBA" id="ARBA00023004"/>
    </source>
</evidence>
<dbReference type="PROSITE" id="PS51257">
    <property type="entry name" value="PROKAR_LIPOPROTEIN"/>
    <property type="match status" value="1"/>
</dbReference>
<keyword evidence="5 6" id="KW-0408">Iron</keyword>
<dbReference type="PRINTS" id="PR00606">
    <property type="entry name" value="CYTCHROMECID"/>
</dbReference>
<evidence type="ECO:0000256" key="4">
    <source>
        <dbReference type="ARBA" id="ARBA00022982"/>
    </source>
</evidence>
<dbReference type="InterPro" id="IPR002324">
    <property type="entry name" value="Cyt_c_ID"/>
</dbReference>
<keyword evidence="4" id="KW-0249">Electron transport</keyword>
<feature type="domain" description="Cytochrome c" evidence="8">
    <location>
        <begin position="731"/>
        <end position="816"/>
    </location>
</feature>
<sequence length="816" mass="91110">MIKHCLSKISLLLILVAVLSSCQQKRSGKPRVLVFSKTAGFHHNSIEKGNAAIQKLGLENDFVVDTTSNADRFVEDSLKNYSAVVFLNTSGDVLNNYQEADFERYIQAGGGFVGIHSAADSETDWGWYGRLLGGYFGSEPELKQGKLTLVDKSHPSTKGLPDPWEITDEWYTFKKQPEGLKILMTVDKSVFPNKDEMEQAPVAWYQEYDGGRSFYTGLGHEDAEYSDPNFLKHILGGIQYAIGKNYELDYKKAKTLQVPAADQFKKVTLAEGEFFEPTEMAILPNLDILIAQRRGELLLYSKETNKVTQVGLLDVYHKTEVPNVNAEEGFMGLTADPDFAKNNYIYAYYSPKDTSVNRLSRFVFKDNKLDMASEKVVLELYSQRDICCHTGGSLAFGKDRNLFISTGDNSTPFDEPNQKYVSNGFSPKDSREGHEQYDAQRSSGNTNDLRGKVLRITVKEDGTYDIPAGNLFPKGTEKTRPEIYVMGNRNPYRVSIDKKNGFLYWGEVGPDANKDSLNRGPRGYDEVNQARKAGFFGWPYFVGNNYAYHAYNYETGEMGAAYDPKKPINDSRNNTGLRELPEAMPAFIWYPYAESPDFPQVGSGGRNAMAGPIYYTDMFPQETRYPDYYNGKLFIYDWIRGWFKAVTMLPNGDFDKMEPFMGGVKFNSPIDMEVGPDGKFYVLEYGSGWFSKNPDAGISRVDFVAASADHAANKGADGDASVAGPMGHQQGSKPKGEALIEASDCKACHALDKKSVGPSYVEIAKHYKDNKDAHSILVKKIKNGGSGVWGEVAMAAHPNMKDADLDEIVTWILSHK</sequence>
<dbReference type="GO" id="GO:0009055">
    <property type="term" value="F:electron transfer activity"/>
    <property type="evidence" value="ECO:0007669"/>
    <property type="project" value="InterPro"/>
</dbReference>
<name>A0AAJ4XBW3_9SPHI</name>
<dbReference type="InterPro" id="IPR036909">
    <property type="entry name" value="Cyt_c-like_dom_sf"/>
</dbReference>
<evidence type="ECO:0000256" key="6">
    <source>
        <dbReference type="PIRSR" id="PIRSR602324-1"/>
    </source>
</evidence>
<feature type="region of interest" description="Disordered" evidence="7">
    <location>
        <begin position="715"/>
        <end position="734"/>
    </location>
</feature>
<feature type="region of interest" description="Disordered" evidence="7">
    <location>
        <begin position="407"/>
        <end position="446"/>
    </location>
</feature>
<keyword evidence="2 6" id="KW-0349">Heme</keyword>
<dbReference type="Pfam" id="PF00034">
    <property type="entry name" value="Cytochrom_C"/>
    <property type="match status" value="1"/>
</dbReference>
<dbReference type="EMBL" id="LT906468">
    <property type="protein sequence ID" value="SNV48524.1"/>
    <property type="molecule type" value="Genomic_DNA"/>
</dbReference>
<dbReference type="Gene3D" id="1.10.760.10">
    <property type="entry name" value="Cytochrome c-like domain"/>
    <property type="match status" value="1"/>
</dbReference>
<dbReference type="InterPro" id="IPR011042">
    <property type="entry name" value="6-blade_b-propeller_TolB-like"/>
</dbReference>
<dbReference type="AlphaFoldDB" id="A0AAJ4XBW3"/>
<dbReference type="GO" id="GO:0005506">
    <property type="term" value="F:iron ion binding"/>
    <property type="evidence" value="ECO:0007669"/>
    <property type="project" value="InterPro"/>
</dbReference>
<dbReference type="InterPro" id="IPR009056">
    <property type="entry name" value="Cyt_c-like_dom"/>
</dbReference>
<dbReference type="SUPFAM" id="SSF52317">
    <property type="entry name" value="Class I glutamine amidotransferase-like"/>
    <property type="match status" value="1"/>
</dbReference>
<protein>
    <submittedName>
        <fullName evidence="9">Cytochrome c552</fullName>
    </submittedName>
</protein>
<dbReference type="GO" id="GO:0020037">
    <property type="term" value="F:heme binding"/>
    <property type="evidence" value="ECO:0007669"/>
    <property type="project" value="InterPro"/>
</dbReference>
<evidence type="ECO:0000313" key="10">
    <source>
        <dbReference type="Proteomes" id="UP000215355"/>
    </source>
</evidence>
<feature type="binding site" description="covalent" evidence="6">
    <location>
        <position position="794"/>
    </location>
    <ligand>
        <name>heme c</name>
        <dbReference type="ChEBI" id="CHEBI:61717"/>
    </ligand>
</feature>
<proteinExistence type="predicted"/>
<dbReference type="Proteomes" id="UP000215355">
    <property type="component" value="Chromosome 1"/>
</dbReference>
<keyword evidence="3 6" id="KW-0479">Metal-binding</keyword>
<evidence type="ECO:0000313" key="9">
    <source>
        <dbReference type="EMBL" id="SNV48524.1"/>
    </source>
</evidence>
<dbReference type="PANTHER" id="PTHR40469:SF2">
    <property type="entry name" value="GALACTOSE-BINDING DOMAIN-LIKE SUPERFAMILY PROTEIN"/>
    <property type="match status" value="1"/>
</dbReference>
<keyword evidence="1" id="KW-0813">Transport</keyword>
<dbReference type="PROSITE" id="PS51007">
    <property type="entry name" value="CYTC"/>
    <property type="match status" value="1"/>
</dbReference>
<evidence type="ECO:0000259" key="8">
    <source>
        <dbReference type="PROSITE" id="PS51007"/>
    </source>
</evidence>
<dbReference type="InterPro" id="IPR029062">
    <property type="entry name" value="Class_I_gatase-like"/>
</dbReference>
<feature type="binding site" description="covalent" evidence="6">
    <location>
        <position position="749"/>
    </location>
    <ligand>
        <name>heme c</name>
        <dbReference type="ChEBI" id="CHEBI:61717"/>
    </ligand>
</feature>
<feature type="compositionally biased region" description="Basic and acidic residues" evidence="7">
    <location>
        <begin position="428"/>
        <end position="438"/>
    </location>
</feature>
<dbReference type="Pfam" id="PF07995">
    <property type="entry name" value="GSDH"/>
    <property type="match status" value="1"/>
</dbReference>
<dbReference type="InterPro" id="IPR011041">
    <property type="entry name" value="Quinoprot_gluc/sorb_DH_b-prop"/>
</dbReference>
<accession>A0AAJ4XBW3</accession>
<feature type="binding site" description="covalent" evidence="6">
    <location>
        <position position="745"/>
    </location>
    <ligand>
        <name>heme c</name>
        <dbReference type="ChEBI" id="CHEBI:61717"/>
    </ligand>
</feature>
<dbReference type="InterPro" id="IPR012938">
    <property type="entry name" value="Glc/Sorbosone_DH"/>
</dbReference>
<dbReference type="SUPFAM" id="SSF50952">
    <property type="entry name" value="Soluble quinoprotein glucose dehydrogenase"/>
    <property type="match status" value="1"/>
</dbReference>
<dbReference type="Gene3D" id="3.40.50.880">
    <property type="match status" value="1"/>
</dbReference>
<dbReference type="InterPro" id="IPR029010">
    <property type="entry name" value="ThuA-like"/>
</dbReference>
<dbReference type="PANTHER" id="PTHR40469">
    <property type="entry name" value="SECRETED GLYCOSYL HYDROLASE"/>
    <property type="match status" value="1"/>
</dbReference>
<dbReference type="RefSeq" id="WP_093095536.1">
    <property type="nucleotide sequence ID" value="NZ_FNGK01000001.1"/>
</dbReference>
<evidence type="ECO:0000256" key="7">
    <source>
        <dbReference type="SAM" id="MobiDB-lite"/>
    </source>
</evidence>
<evidence type="ECO:0000256" key="1">
    <source>
        <dbReference type="ARBA" id="ARBA00022448"/>
    </source>
</evidence>
<organism evidence="9 10">
    <name type="scientific">Sphingobacterium mizutaii</name>
    <dbReference type="NCBI Taxonomy" id="1010"/>
    <lineage>
        <taxon>Bacteria</taxon>
        <taxon>Pseudomonadati</taxon>
        <taxon>Bacteroidota</taxon>
        <taxon>Sphingobacteriia</taxon>
        <taxon>Sphingobacteriales</taxon>
        <taxon>Sphingobacteriaceae</taxon>
        <taxon>Sphingobacterium</taxon>
    </lineage>
</organism>
<reference evidence="9 10" key="1">
    <citation type="submission" date="2017-06" db="EMBL/GenBank/DDBJ databases">
        <authorList>
            <consortium name="Pathogen Informatics"/>
        </authorList>
    </citation>
    <scope>NUCLEOTIDE SEQUENCE [LARGE SCALE GENOMIC DNA]</scope>
    <source>
        <strain evidence="9 10">NCTC12149</strain>
    </source>
</reference>
<evidence type="ECO:0000256" key="2">
    <source>
        <dbReference type="ARBA" id="ARBA00022617"/>
    </source>
</evidence>
<comment type="PTM">
    <text evidence="6">Binds 1 heme c group covalently per subunit.</text>
</comment>
<dbReference type="Pfam" id="PF06283">
    <property type="entry name" value="ThuA"/>
    <property type="match status" value="1"/>
</dbReference>